<keyword evidence="1" id="KW-0472">Membrane</keyword>
<reference evidence="2 3" key="1">
    <citation type="submission" date="2015-10" db="EMBL/GenBank/DDBJ databases">
        <title>Full genome of DAOMC 229536 Phialocephala scopiformis, a fungal endophyte of spruce producing the potent anti-insectan compound rugulosin.</title>
        <authorList>
            <consortium name="DOE Joint Genome Institute"/>
            <person name="Walker A.K."/>
            <person name="Frasz S.L."/>
            <person name="Seifert K.A."/>
            <person name="Miller J.D."/>
            <person name="Mondo S.J."/>
            <person name="Labutti K."/>
            <person name="Lipzen A."/>
            <person name="Dockter R."/>
            <person name="Kennedy M."/>
            <person name="Grigoriev I.V."/>
            <person name="Spatafora J.W."/>
        </authorList>
    </citation>
    <scope>NUCLEOTIDE SEQUENCE [LARGE SCALE GENOMIC DNA]</scope>
    <source>
        <strain evidence="2 3">CBS 120377</strain>
    </source>
</reference>
<feature type="transmembrane region" description="Helical" evidence="1">
    <location>
        <begin position="48"/>
        <end position="71"/>
    </location>
</feature>
<protein>
    <recommendedName>
        <fullName evidence="4">MARVEL domain-containing protein</fullName>
    </recommendedName>
</protein>
<proteinExistence type="predicted"/>
<dbReference type="Proteomes" id="UP000070700">
    <property type="component" value="Unassembled WGS sequence"/>
</dbReference>
<feature type="transmembrane region" description="Helical" evidence="1">
    <location>
        <begin position="115"/>
        <end position="134"/>
    </location>
</feature>
<feature type="transmembrane region" description="Helical" evidence="1">
    <location>
        <begin position="83"/>
        <end position="103"/>
    </location>
</feature>
<dbReference type="AlphaFoldDB" id="A0A132B8B1"/>
<evidence type="ECO:0000256" key="1">
    <source>
        <dbReference type="SAM" id="Phobius"/>
    </source>
</evidence>
<dbReference type="InParanoid" id="A0A132B8B1"/>
<name>A0A132B8B1_MOLSC</name>
<dbReference type="EMBL" id="KQ947437">
    <property type="protein sequence ID" value="KUJ08114.1"/>
    <property type="molecule type" value="Genomic_DNA"/>
</dbReference>
<dbReference type="RefSeq" id="XP_018062469.1">
    <property type="nucleotide sequence ID" value="XM_018220821.1"/>
</dbReference>
<dbReference type="GeneID" id="28830547"/>
<gene>
    <name evidence="2" type="ORF">LY89DRAFT_742408</name>
</gene>
<accession>A0A132B8B1</accession>
<feature type="transmembrane region" description="Helical" evidence="1">
    <location>
        <begin position="12"/>
        <end position="33"/>
    </location>
</feature>
<sequence length="136" mass="15147">MPNLDGPQVWSFMVRTAQISIALAGISLVTSFHEDTLDNYNAFTSPNYINFLLAVFVFGVLAPLISLFILLETLSTNRLGARQNLIIFIFEMVLWVAWVFTAISMLMRCLGKSCFKAYAGPCVLAFPISLLGFLEL</sequence>
<evidence type="ECO:0008006" key="4">
    <source>
        <dbReference type="Google" id="ProtNLM"/>
    </source>
</evidence>
<organism evidence="2 3">
    <name type="scientific">Mollisia scopiformis</name>
    <name type="common">Conifer needle endophyte fungus</name>
    <name type="synonym">Phialocephala scopiformis</name>
    <dbReference type="NCBI Taxonomy" id="149040"/>
    <lineage>
        <taxon>Eukaryota</taxon>
        <taxon>Fungi</taxon>
        <taxon>Dikarya</taxon>
        <taxon>Ascomycota</taxon>
        <taxon>Pezizomycotina</taxon>
        <taxon>Leotiomycetes</taxon>
        <taxon>Helotiales</taxon>
        <taxon>Mollisiaceae</taxon>
        <taxon>Mollisia</taxon>
    </lineage>
</organism>
<evidence type="ECO:0000313" key="3">
    <source>
        <dbReference type="Proteomes" id="UP000070700"/>
    </source>
</evidence>
<evidence type="ECO:0000313" key="2">
    <source>
        <dbReference type="EMBL" id="KUJ08114.1"/>
    </source>
</evidence>
<keyword evidence="3" id="KW-1185">Reference proteome</keyword>
<dbReference type="KEGG" id="psco:LY89DRAFT_742408"/>
<keyword evidence="1" id="KW-0812">Transmembrane</keyword>
<keyword evidence="1" id="KW-1133">Transmembrane helix</keyword>